<gene>
    <name evidence="1" type="ORF">B296_00005307</name>
</gene>
<reference evidence="1 2" key="1">
    <citation type="journal article" date="2014" name="Agronomy (Basel)">
        <title>A Draft Genome Sequence for Ensete ventricosum, the Drought-Tolerant Tree Against Hunger.</title>
        <authorList>
            <person name="Harrison J."/>
            <person name="Moore K.A."/>
            <person name="Paszkiewicz K."/>
            <person name="Jones T."/>
            <person name="Grant M."/>
            <person name="Ambacheew D."/>
            <person name="Muzemil S."/>
            <person name="Studholme D.J."/>
        </authorList>
    </citation>
    <scope>NUCLEOTIDE SEQUENCE [LARGE SCALE GENOMIC DNA]</scope>
</reference>
<sequence length="67" mass="7627">MRRSCRYPYAGDGCPLRSAAPYGLLPLWVAAPYRGPGRSRPPLAGRSYILVFHIRMKKMKEVKRPPL</sequence>
<organism evidence="1 2">
    <name type="scientific">Ensete ventricosum</name>
    <name type="common">Abyssinian banana</name>
    <name type="synonym">Musa ensete</name>
    <dbReference type="NCBI Taxonomy" id="4639"/>
    <lineage>
        <taxon>Eukaryota</taxon>
        <taxon>Viridiplantae</taxon>
        <taxon>Streptophyta</taxon>
        <taxon>Embryophyta</taxon>
        <taxon>Tracheophyta</taxon>
        <taxon>Spermatophyta</taxon>
        <taxon>Magnoliopsida</taxon>
        <taxon>Liliopsida</taxon>
        <taxon>Zingiberales</taxon>
        <taxon>Musaceae</taxon>
        <taxon>Ensete</taxon>
    </lineage>
</organism>
<dbReference type="Proteomes" id="UP000287651">
    <property type="component" value="Unassembled WGS sequence"/>
</dbReference>
<comment type="caution">
    <text evidence="1">The sequence shown here is derived from an EMBL/GenBank/DDBJ whole genome shotgun (WGS) entry which is preliminary data.</text>
</comment>
<protein>
    <submittedName>
        <fullName evidence="1">Uncharacterized protein</fullName>
    </submittedName>
</protein>
<dbReference type="EMBL" id="AMZH03001205">
    <property type="protein sequence ID" value="RRT80185.1"/>
    <property type="molecule type" value="Genomic_DNA"/>
</dbReference>
<dbReference type="AlphaFoldDB" id="A0A444C2M5"/>
<proteinExistence type="predicted"/>
<evidence type="ECO:0000313" key="2">
    <source>
        <dbReference type="Proteomes" id="UP000287651"/>
    </source>
</evidence>
<name>A0A444C2M5_ENSVE</name>
<evidence type="ECO:0000313" key="1">
    <source>
        <dbReference type="EMBL" id="RRT80185.1"/>
    </source>
</evidence>
<accession>A0A444C2M5</accession>